<reference evidence="4" key="1">
    <citation type="submission" date="2022-11" db="UniProtKB">
        <authorList>
            <consortium name="WormBaseParasite"/>
        </authorList>
    </citation>
    <scope>IDENTIFICATION</scope>
</reference>
<dbReference type="AlphaFoldDB" id="A0A915DXV9"/>
<evidence type="ECO:0000313" key="3">
    <source>
        <dbReference type="Proteomes" id="UP000887574"/>
    </source>
</evidence>
<feature type="region of interest" description="Disordered" evidence="1">
    <location>
        <begin position="412"/>
        <end position="485"/>
    </location>
</feature>
<dbReference type="Proteomes" id="UP000887574">
    <property type="component" value="Unplaced"/>
</dbReference>
<organism evidence="3 4">
    <name type="scientific">Ditylenchus dipsaci</name>
    <dbReference type="NCBI Taxonomy" id="166011"/>
    <lineage>
        <taxon>Eukaryota</taxon>
        <taxon>Metazoa</taxon>
        <taxon>Ecdysozoa</taxon>
        <taxon>Nematoda</taxon>
        <taxon>Chromadorea</taxon>
        <taxon>Rhabditida</taxon>
        <taxon>Tylenchina</taxon>
        <taxon>Tylenchomorpha</taxon>
        <taxon>Sphaerularioidea</taxon>
        <taxon>Anguinidae</taxon>
        <taxon>Anguininae</taxon>
        <taxon>Ditylenchus</taxon>
    </lineage>
</organism>
<feature type="region of interest" description="Disordered" evidence="1">
    <location>
        <begin position="245"/>
        <end position="284"/>
    </location>
</feature>
<feature type="compositionally biased region" description="Basic residues" evidence="1">
    <location>
        <begin position="462"/>
        <end position="471"/>
    </location>
</feature>
<keyword evidence="2" id="KW-1133">Transmembrane helix</keyword>
<feature type="compositionally biased region" description="Basic and acidic residues" evidence="1">
    <location>
        <begin position="451"/>
        <end position="460"/>
    </location>
</feature>
<proteinExistence type="predicted"/>
<keyword evidence="3" id="KW-1185">Reference proteome</keyword>
<evidence type="ECO:0000256" key="2">
    <source>
        <dbReference type="SAM" id="Phobius"/>
    </source>
</evidence>
<protein>
    <submittedName>
        <fullName evidence="4">Uncharacterized protein</fullName>
    </submittedName>
</protein>
<sequence>MRRKPKVCCSSCVALVDDVGSDPLMLDGSSAAPILRSASELMADDGKTLAVGPGKPEDNAVLVVGDSNKLSFTMFRPSCLEDGNGFKEINSEIWLENGCKMYITWGRSSIGEKNFNVLGGNVAVKVPGFSGPAQVDLDGNSAEYGFPGVLKGAALCMLNLRKVPDGNGYLANISLRGTPECEVKALFKYKQYKPLLPENPGNRPSNSLSTPAIVGISVGVVGAIAVLGLISLLLYCFRVSEEEEREQKQPAGGDVRLGQKKPSKTTQPAPPKQSDQGKKKSAEPVAIVVEPPEEEVFKPKSQPKHVIKPKSQLKQVIKPSVSEEVPKSPPMPKGVLVGYCPEDCVRAVSLEKSLSPNTETKKEIAKVQEEFESIRNGDLVGIGLKAEMQDHIYWTRLSDQYVPRRQLIGMDSIANDPRNMTPEQKKLEKTMKKSSGSRNREDGQDSAIGEAAKEAAEQRGKVQPKKKKRDKRMQLWMRVKPNGSK</sequence>
<evidence type="ECO:0000256" key="1">
    <source>
        <dbReference type="SAM" id="MobiDB-lite"/>
    </source>
</evidence>
<dbReference type="WBParaSite" id="jg24324">
    <property type="protein sequence ID" value="jg24324"/>
    <property type="gene ID" value="jg24324"/>
</dbReference>
<keyword evidence="2" id="KW-0812">Transmembrane</keyword>
<name>A0A915DXV9_9BILA</name>
<feature type="transmembrane region" description="Helical" evidence="2">
    <location>
        <begin position="212"/>
        <end position="237"/>
    </location>
</feature>
<keyword evidence="2" id="KW-0472">Membrane</keyword>
<accession>A0A915DXV9</accession>
<evidence type="ECO:0000313" key="4">
    <source>
        <dbReference type="WBParaSite" id="jg24324"/>
    </source>
</evidence>